<proteinExistence type="predicted"/>
<feature type="transmembrane region" description="Helical" evidence="1">
    <location>
        <begin position="164"/>
        <end position="185"/>
    </location>
</feature>
<feature type="transmembrane region" description="Helical" evidence="1">
    <location>
        <begin position="221"/>
        <end position="240"/>
    </location>
</feature>
<dbReference type="EMBL" id="LCNM01000003">
    <property type="protein sequence ID" value="KKU56734.1"/>
    <property type="molecule type" value="Genomic_DNA"/>
</dbReference>
<name>A0A0G1RHG9_9BACT</name>
<comment type="caution">
    <text evidence="2">The sequence shown here is derived from an EMBL/GenBank/DDBJ whole genome shotgun (WGS) entry which is preliminary data.</text>
</comment>
<evidence type="ECO:0000313" key="2">
    <source>
        <dbReference type="EMBL" id="KKU56734.1"/>
    </source>
</evidence>
<sequence length="402" mass="46351">MKPVRLSLPPRLCLKSGQVGEGIFTRPYFTFLLTSGCSLAALNLGFASFLSPSAFLTFISFINLPRQEFRMYSLLALLGTLAMYLLVSRRYLWLSIVNALLLYTHYSSIFLILAQTVYVILYARRDLKLFTIHYLLLTIYYIPWLPQFARQLGSGLNIDNYLPGWRQVLSISPVKAFPVIFFKLVAGRISFISKYLYGLYITFVFAVTFTALAVTRIKKHLLFIWVFVPIFSLLFTSLVLPQNQPFRVIFVLPGLIILFASACFRYPKLFLTLILYIFLVGDIAYFTRPRLQREQWRQAIGFLSGQPGITLVKFSDKFAPFYWYSPDYRVIPAVSVYPARKAAVTDSLSAQSLPSQIFLLQYLTELTDPDLLVDSVIKELGYRQTRIYNFEGVGFIYQYKRI</sequence>
<dbReference type="AlphaFoldDB" id="A0A0G1RHG9"/>
<accession>A0A0G1RHG9</accession>
<feature type="transmembrane region" description="Helical" evidence="1">
    <location>
        <begin position="127"/>
        <end position="144"/>
    </location>
</feature>
<keyword evidence="1" id="KW-1133">Transmembrane helix</keyword>
<evidence type="ECO:0000313" key="3">
    <source>
        <dbReference type="Proteomes" id="UP000034607"/>
    </source>
</evidence>
<protein>
    <recommendedName>
        <fullName evidence="4">Glycosyltransferase RgtA/B/C/D-like domain-containing protein</fullName>
    </recommendedName>
</protein>
<dbReference type="Proteomes" id="UP000034607">
    <property type="component" value="Unassembled WGS sequence"/>
</dbReference>
<organism evidence="2 3">
    <name type="scientific">Candidatus Amesbacteria bacterium GW2011_GWA2_47_11</name>
    <dbReference type="NCBI Taxonomy" id="1618357"/>
    <lineage>
        <taxon>Bacteria</taxon>
        <taxon>Candidatus Amesiibacteriota</taxon>
    </lineage>
</organism>
<evidence type="ECO:0008006" key="4">
    <source>
        <dbReference type="Google" id="ProtNLM"/>
    </source>
</evidence>
<feature type="transmembrane region" description="Helical" evidence="1">
    <location>
        <begin position="197"/>
        <end position="215"/>
    </location>
</feature>
<feature type="transmembrane region" description="Helical" evidence="1">
    <location>
        <begin position="247"/>
        <end position="264"/>
    </location>
</feature>
<evidence type="ECO:0000256" key="1">
    <source>
        <dbReference type="SAM" id="Phobius"/>
    </source>
</evidence>
<feature type="transmembrane region" description="Helical" evidence="1">
    <location>
        <begin position="39"/>
        <end position="62"/>
    </location>
</feature>
<keyword evidence="1" id="KW-0472">Membrane</keyword>
<reference evidence="2 3" key="1">
    <citation type="journal article" date="2015" name="Nature">
        <title>rRNA introns, odd ribosomes, and small enigmatic genomes across a large radiation of phyla.</title>
        <authorList>
            <person name="Brown C.T."/>
            <person name="Hug L.A."/>
            <person name="Thomas B.C."/>
            <person name="Sharon I."/>
            <person name="Castelle C.J."/>
            <person name="Singh A."/>
            <person name="Wilkins M.J."/>
            <person name="Williams K.H."/>
            <person name="Banfield J.F."/>
        </authorList>
    </citation>
    <scope>NUCLEOTIDE SEQUENCE [LARGE SCALE GENOMIC DNA]</scope>
</reference>
<keyword evidence="1" id="KW-0812">Transmembrane</keyword>
<feature type="transmembrane region" description="Helical" evidence="1">
    <location>
        <begin position="270"/>
        <end position="287"/>
    </location>
</feature>
<feature type="transmembrane region" description="Helical" evidence="1">
    <location>
        <begin position="93"/>
        <end position="120"/>
    </location>
</feature>
<gene>
    <name evidence="2" type="ORF">UX78_C0003G0010</name>
</gene>
<feature type="transmembrane region" description="Helical" evidence="1">
    <location>
        <begin position="69"/>
        <end position="87"/>
    </location>
</feature>